<comment type="caution">
    <text evidence="1">The sequence shown here is derived from an EMBL/GenBank/DDBJ whole genome shotgun (WGS) entry which is preliminary data.</text>
</comment>
<proteinExistence type="predicted"/>
<dbReference type="EMBL" id="BARU01044326">
    <property type="protein sequence ID" value="GAH77152.1"/>
    <property type="molecule type" value="Genomic_DNA"/>
</dbReference>
<evidence type="ECO:0000313" key="1">
    <source>
        <dbReference type="EMBL" id="GAH77152.1"/>
    </source>
</evidence>
<gene>
    <name evidence="1" type="ORF">S03H2_67639</name>
</gene>
<accession>X1I622</accession>
<protein>
    <submittedName>
        <fullName evidence="1">Uncharacterized protein</fullName>
    </submittedName>
</protein>
<feature type="non-terminal residue" evidence="1">
    <location>
        <position position="1"/>
    </location>
</feature>
<organism evidence="1">
    <name type="scientific">marine sediment metagenome</name>
    <dbReference type="NCBI Taxonomy" id="412755"/>
    <lineage>
        <taxon>unclassified sequences</taxon>
        <taxon>metagenomes</taxon>
        <taxon>ecological metagenomes</taxon>
    </lineage>
</organism>
<reference evidence="1" key="1">
    <citation type="journal article" date="2014" name="Front. Microbiol.">
        <title>High frequency of phylogenetically diverse reductive dehalogenase-homologous genes in deep subseafloor sedimentary metagenomes.</title>
        <authorList>
            <person name="Kawai M."/>
            <person name="Futagami T."/>
            <person name="Toyoda A."/>
            <person name="Takaki Y."/>
            <person name="Nishi S."/>
            <person name="Hori S."/>
            <person name="Arai W."/>
            <person name="Tsubouchi T."/>
            <person name="Morono Y."/>
            <person name="Uchiyama I."/>
            <person name="Ito T."/>
            <person name="Fujiyama A."/>
            <person name="Inagaki F."/>
            <person name="Takami H."/>
        </authorList>
    </citation>
    <scope>NUCLEOTIDE SEQUENCE</scope>
    <source>
        <strain evidence="1">Expedition CK06-06</strain>
    </source>
</reference>
<sequence>LKSMTAAGVAMESALMSVNGIKIPPNGIVDEKPKDTMKNIGMISYSMAQTDITIVKILQNLELSLENN</sequence>
<name>X1I622_9ZZZZ</name>
<dbReference type="AlphaFoldDB" id="X1I622"/>